<accession>A0A9P9ACT3</accession>
<proteinExistence type="predicted"/>
<evidence type="ECO:0000256" key="1">
    <source>
        <dbReference type="SAM" id="MobiDB-lite"/>
    </source>
</evidence>
<feature type="region of interest" description="Disordered" evidence="1">
    <location>
        <begin position="81"/>
        <end position="108"/>
    </location>
</feature>
<sequence length="143" mass="15155">MPLVLLVLPCCRCCLLHSHTPPPSSPSPWNCCPGLPWLAACPPATSSPCNRPPPLPRPCPRWHHPRLLKSTSTLPSSLTEATFGKAPSCHHARTPQSGGPPRGQSLDGVAGARYIFPSLALLSNERIGTAARPGFGDSRGKLT</sequence>
<dbReference type="EMBL" id="JAGSXJ010000002">
    <property type="protein sequence ID" value="KAH6695760.1"/>
    <property type="molecule type" value="Genomic_DNA"/>
</dbReference>
<evidence type="ECO:0008006" key="5">
    <source>
        <dbReference type="Google" id="ProtNLM"/>
    </source>
</evidence>
<keyword evidence="2" id="KW-0732">Signal</keyword>
<keyword evidence="4" id="KW-1185">Reference proteome</keyword>
<protein>
    <recommendedName>
        <fullName evidence="5">Secreted protein</fullName>
    </recommendedName>
</protein>
<comment type="caution">
    <text evidence="3">The sequence shown here is derived from an EMBL/GenBank/DDBJ whole genome shotgun (WGS) entry which is preliminary data.</text>
</comment>
<evidence type="ECO:0000313" key="3">
    <source>
        <dbReference type="EMBL" id="KAH6695760.1"/>
    </source>
</evidence>
<evidence type="ECO:0000256" key="2">
    <source>
        <dbReference type="SAM" id="SignalP"/>
    </source>
</evidence>
<evidence type="ECO:0000313" key="4">
    <source>
        <dbReference type="Proteomes" id="UP000770015"/>
    </source>
</evidence>
<organism evidence="3 4">
    <name type="scientific">Plectosphaerella plurivora</name>
    <dbReference type="NCBI Taxonomy" id="936078"/>
    <lineage>
        <taxon>Eukaryota</taxon>
        <taxon>Fungi</taxon>
        <taxon>Dikarya</taxon>
        <taxon>Ascomycota</taxon>
        <taxon>Pezizomycotina</taxon>
        <taxon>Sordariomycetes</taxon>
        <taxon>Hypocreomycetidae</taxon>
        <taxon>Glomerellales</taxon>
        <taxon>Plectosphaerellaceae</taxon>
        <taxon>Plectosphaerella</taxon>
    </lineage>
</organism>
<dbReference type="Proteomes" id="UP000770015">
    <property type="component" value="Unassembled WGS sequence"/>
</dbReference>
<reference evidence="3" key="1">
    <citation type="journal article" date="2021" name="Nat. Commun.">
        <title>Genetic determinants of endophytism in the Arabidopsis root mycobiome.</title>
        <authorList>
            <person name="Mesny F."/>
            <person name="Miyauchi S."/>
            <person name="Thiergart T."/>
            <person name="Pickel B."/>
            <person name="Atanasova L."/>
            <person name="Karlsson M."/>
            <person name="Huettel B."/>
            <person name="Barry K.W."/>
            <person name="Haridas S."/>
            <person name="Chen C."/>
            <person name="Bauer D."/>
            <person name="Andreopoulos W."/>
            <person name="Pangilinan J."/>
            <person name="LaButti K."/>
            <person name="Riley R."/>
            <person name="Lipzen A."/>
            <person name="Clum A."/>
            <person name="Drula E."/>
            <person name="Henrissat B."/>
            <person name="Kohler A."/>
            <person name="Grigoriev I.V."/>
            <person name="Martin F.M."/>
            <person name="Hacquard S."/>
        </authorList>
    </citation>
    <scope>NUCLEOTIDE SEQUENCE</scope>
    <source>
        <strain evidence="3">MPI-SDFR-AT-0117</strain>
    </source>
</reference>
<dbReference type="AlphaFoldDB" id="A0A9P9ACT3"/>
<feature type="signal peptide" evidence="2">
    <location>
        <begin position="1"/>
        <end position="18"/>
    </location>
</feature>
<feature type="chain" id="PRO_5040197674" description="Secreted protein" evidence="2">
    <location>
        <begin position="19"/>
        <end position="143"/>
    </location>
</feature>
<gene>
    <name evidence="3" type="ORF">F5X68DRAFT_32028</name>
</gene>
<name>A0A9P9ACT3_9PEZI</name>